<evidence type="ECO:0000313" key="2">
    <source>
        <dbReference type="EMBL" id="MFC3227545.1"/>
    </source>
</evidence>
<gene>
    <name evidence="2" type="ORF">ACFOGJ_09905</name>
</gene>
<comment type="caution">
    <text evidence="2">The sequence shown here is derived from an EMBL/GenBank/DDBJ whole genome shotgun (WGS) entry which is preliminary data.</text>
</comment>
<protein>
    <submittedName>
        <fullName evidence="2">SH3-like domain-containing protein</fullName>
        <ecNumber evidence="2">4.2.1.84</ecNumber>
    </submittedName>
</protein>
<reference evidence="3" key="1">
    <citation type="journal article" date="2019" name="Int. J. Syst. Evol. Microbiol.">
        <title>The Global Catalogue of Microorganisms (GCM) 10K type strain sequencing project: providing services to taxonomists for standard genome sequencing and annotation.</title>
        <authorList>
            <consortium name="The Broad Institute Genomics Platform"/>
            <consortium name="The Broad Institute Genome Sequencing Center for Infectious Disease"/>
            <person name="Wu L."/>
            <person name="Ma J."/>
        </authorList>
    </citation>
    <scope>NUCLEOTIDE SEQUENCE [LARGE SCALE GENOMIC DNA]</scope>
    <source>
        <strain evidence="3">KCTC 42964</strain>
    </source>
</reference>
<dbReference type="Pfam" id="PF02211">
    <property type="entry name" value="NHase_beta_C"/>
    <property type="match status" value="1"/>
</dbReference>
<dbReference type="SUPFAM" id="SSF50090">
    <property type="entry name" value="Electron transport accessory proteins"/>
    <property type="match status" value="1"/>
</dbReference>
<dbReference type="Proteomes" id="UP001595528">
    <property type="component" value="Unassembled WGS sequence"/>
</dbReference>
<dbReference type="RefSeq" id="WP_379899786.1">
    <property type="nucleotide sequence ID" value="NZ_JBHRTR010000023.1"/>
</dbReference>
<keyword evidence="2" id="KW-0456">Lyase</keyword>
<sequence>MAALTKEMVPMVVGGGASARVESDMPAKFKAGDTVLVRNINPPTHTRMPRYIRGKTGKVEHDHGVFIYPDASAHGEEKPQHCYSVRFTAQELWGPEANAKDSLYIDLFDDYIEKA</sequence>
<dbReference type="InterPro" id="IPR024690">
    <property type="entry name" value="CN_hydtase_beta_dom_C"/>
</dbReference>
<name>A0ABV7KYT7_9PROT</name>
<dbReference type="GO" id="GO:0018822">
    <property type="term" value="F:nitrile hydratase activity"/>
    <property type="evidence" value="ECO:0007669"/>
    <property type="project" value="UniProtKB-EC"/>
</dbReference>
<keyword evidence="3" id="KW-1185">Reference proteome</keyword>
<feature type="domain" description="Nitrile hydratase beta subunit" evidence="1">
    <location>
        <begin position="19"/>
        <end position="114"/>
    </location>
</feature>
<dbReference type="Gene3D" id="2.30.30.50">
    <property type="match status" value="1"/>
</dbReference>
<accession>A0ABV7KYT7</accession>
<dbReference type="InterPro" id="IPR008990">
    <property type="entry name" value="Elect_transpt_acc-like_dom_sf"/>
</dbReference>
<organism evidence="2 3">
    <name type="scientific">Marinibaculum pumilum</name>
    <dbReference type="NCBI Taxonomy" id="1766165"/>
    <lineage>
        <taxon>Bacteria</taxon>
        <taxon>Pseudomonadati</taxon>
        <taxon>Pseudomonadota</taxon>
        <taxon>Alphaproteobacteria</taxon>
        <taxon>Rhodospirillales</taxon>
        <taxon>Rhodospirillaceae</taxon>
        <taxon>Marinibaculum</taxon>
    </lineage>
</organism>
<dbReference type="EC" id="4.2.1.84" evidence="2"/>
<evidence type="ECO:0000313" key="3">
    <source>
        <dbReference type="Proteomes" id="UP001595528"/>
    </source>
</evidence>
<dbReference type="EMBL" id="JBHRTR010000023">
    <property type="protein sequence ID" value="MFC3227545.1"/>
    <property type="molecule type" value="Genomic_DNA"/>
</dbReference>
<evidence type="ECO:0000259" key="1">
    <source>
        <dbReference type="Pfam" id="PF02211"/>
    </source>
</evidence>
<proteinExistence type="predicted"/>